<evidence type="ECO:0000313" key="4">
    <source>
        <dbReference type="Proteomes" id="UP000245207"/>
    </source>
</evidence>
<dbReference type="PANTHER" id="PTHR31325">
    <property type="entry name" value="OS01G0798800 PROTEIN-RELATED"/>
    <property type="match status" value="1"/>
</dbReference>
<gene>
    <name evidence="3" type="ORF">CTI12_AA095370</name>
</gene>
<keyword evidence="1" id="KW-1133">Transmembrane helix</keyword>
<dbReference type="EMBL" id="PKPP01001017">
    <property type="protein sequence ID" value="PWA86450.1"/>
    <property type="molecule type" value="Genomic_DNA"/>
</dbReference>
<feature type="transmembrane region" description="Helical" evidence="1">
    <location>
        <begin position="128"/>
        <end position="147"/>
    </location>
</feature>
<dbReference type="STRING" id="35608.A0A2U1PL07"/>
<evidence type="ECO:0000256" key="1">
    <source>
        <dbReference type="SAM" id="Phobius"/>
    </source>
</evidence>
<sequence>MGRKMVEIPIPQKWKQLWDTWDLRCFIVLSLLLQMFLIFAAPLRKRTNKIWIIMLLWSAYLLVDQTAIFAVGLISTSMGNTNDVSVKKGDRIPVENENLLAFWTPFLLMHLGGPDTITAFALEDNELWLRHLLGLVFQCVVSVYVFVQSLPHNRLWIPTMLMFVTGIMKYSERTRSLYLASADRFKDSMLREADPGPDYAKFLGAYTSLKEANLPTRLLMIPEPDRSANKAKKGKLTEFEVVHYGYHFFNKFKGLVVDMIFNRKEGNQSRDFFLNRTAKDAFKVVEVELNFLYEALFTKLPVVFGLFGAISRFFSLATVCSAIIFFIFKDKKNFSDTDVTITYGLLFGALVLDMYALIMLLFSNWTITLLCSPEEDPSMSLKTKIITAWVRLIWRCRLGDTKNTQQKKRHKRWSEIISTYNLNRWSETISTYNLIYYCLSKKRIKKNLIYYCLYPLRVTWKCVCETLGLTGYIDSIVYVNSEKCTGKLKEFIFNELKSKSELADNMEIIKVLSSARGDWVLSVEDQGWISLLKYVVDVDYDQSLIIWHIATELCYNSDLSDYIRLKESGINRNDNYKIAKNLSDYMIYLLIMQPNMISAIAAGIGQIRFRDTCAEATRFFEAVKGGEQSKIRDLPNGEWDLRQINACKDILNVRTEVPPMTVKGNQSKSLLFDGCILAKELMKIEKDEGLDKYLILSKVWVELLCYGAINSRAKTHAAQVSKGGELITIVWLLMTHIGLGDQFRIEHTAIAKLIVGK</sequence>
<reference evidence="3 4" key="1">
    <citation type="journal article" date="2018" name="Mol. Plant">
        <title>The genome of Artemisia annua provides insight into the evolution of Asteraceae family and artemisinin biosynthesis.</title>
        <authorList>
            <person name="Shen Q."/>
            <person name="Zhang L."/>
            <person name="Liao Z."/>
            <person name="Wang S."/>
            <person name="Yan T."/>
            <person name="Shi P."/>
            <person name="Liu M."/>
            <person name="Fu X."/>
            <person name="Pan Q."/>
            <person name="Wang Y."/>
            <person name="Lv Z."/>
            <person name="Lu X."/>
            <person name="Zhang F."/>
            <person name="Jiang W."/>
            <person name="Ma Y."/>
            <person name="Chen M."/>
            <person name="Hao X."/>
            <person name="Li L."/>
            <person name="Tang Y."/>
            <person name="Lv G."/>
            <person name="Zhou Y."/>
            <person name="Sun X."/>
            <person name="Brodelius P.E."/>
            <person name="Rose J.K.C."/>
            <person name="Tang K."/>
        </authorList>
    </citation>
    <scope>NUCLEOTIDE SEQUENCE [LARGE SCALE GENOMIC DNA]</scope>
    <source>
        <strain evidence="4">cv. Huhao1</strain>
        <tissue evidence="3">Leaf</tissue>
    </source>
</reference>
<feature type="transmembrane region" description="Helical" evidence="1">
    <location>
        <begin position="302"/>
        <end position="328"/>
    </location>
</feature>
<dbReference type="InterPro" id="IPR007658">
    <property type="entry name" value="DUF594"/>
</dbReference>
<organism evidence="3 4">
    <name type="scientific">Artemisia annua</name>
    <name type="common">Sweet wormwood</name>
    <dbReference type="NCBI Taxonomy" id="35608"/>
    <lineage>
        <taxon>Eukaryota</taxon>
        <taxon>Viridiplantae</taxon>
        <taxon>Streptophyta</taxon>
        <taxon>Embryophyta</taxon>
        <taxon>Tracheophyta</taxon>
        <taxon>Spermatophyta</taxon>
        <taxon>Magnoliopsida</taxon>
        <taxon>eudicotyledons</taxon>
        <taxon>Gunneridae</taxon>
        <taxon>Pentapetalae</taxon>
        <taxon>asterids</taxon>
        <taxon>campanulids</taxon>
        <taxon>Asterales</taxon>
        <taxon>Asteraceae</taxon>
        <taxon>Asteroideae</taxon>
        <taxon>Anthemideae</taxon>
        <taxon>Artemisiinae</taxon>
        <taxon>Artemisia</taxon>
    </lineage>
</organism>
<dbReference type="Pfam" id="PF13968">
    <property type="entry name" value="DUF4220"/>
    <property type="match status" value="1"/>
</dbReference>
<comment type="caution">
    <text evidence="3">The sequence shown here is derived from an EMBL/GenBank/DDBJ whole genome shotgun (WGS) entry which is preliminary data.</text>
</comment>
<dbReference type="Proteomes" id="UP000245207">
    <property type="component" value="Unassembled WGS sequence"/>
</dbReference>
<name>A0A2U1PL07_ARTAN</name>
<feature type="transmembrane region" description="Helical" evidence="1">
    <location>
        <begin position="21"/>
        <end position="44"/>
    </location>
</feature>
<proteinExistence type="predicted"/>
<dbReference type="OrthoDB" id="1689146at2759"/>
<accession>A0A2U1PL07</accession>
<dbReference type="InterPro" id="IPR025315">
    <property type="entry name" value="DUF4220"/>
</dbReference>
<keyword evidence="4" id="KW-1185">Reference proteome</keyword>
<dbReference type="Pfam" id="PF04578">
    <property type="entry name" value="DUF594"/>
    <property type="match status" value="1"/>
</dbReference>
<evidence type="ECO:0000313" key="3">
    <source>
        <dbReference type="EMBL" id="PWA86450.1"/>
    </source>
</evidence>
<dbReference type="AlphaFoldDB" id="A0A2U1PL07"/>
<keyword evidence="1" id="KW-0812">Transmembrane</keyword>
<keyword evidence="1" id="KW-0472">Membrane</keyword>
<protein>
    <recommendedName>
        <fullName evidence="2">DUF4220 domain-containing protein</fullName>
    </recommendedName>
</protein>
<feature type="transmembrane region" description="Helical" evidence="1">
    <location>
        <begin position="340"/>
        <end position="362"/>
    </location>
</feature>
<feature type="transmembrane region" description="Helical" evidence="1">
    <location>
        <begin position="50"/>
        <end position="78"/>
    </location>
</feature>
<feature type="domain" description="DUF4220" evidence="2">
    <location>
        <begin position="57"/>
        <end position="435"/>
    </location>
</feature>
<evidence type="ECO:0000259" key="2">
    <source>
        <dbReference type="Pfam" id="PF13968"/>
    </source>
</evidence>